<dbReference type="EMBL" id="CP011388">
    <property type="protein sequence ID" value="ANE47016.1"/>
    <property type="molecule type" value="Genomic_DNA"/>
</dbReference>
<evidence type="ECO:0000256" key="1">
    <source>
        <dbReference type="ARBA" id="ARBA00044755"/>
    </source>
</evidence>
<protein>
    <recommendedName>
        <fullName evidence="4">Cell shape determination protein CcmA</fullName>
    </recommendedName>
</protein>
<gene>
    <name evidence="2" type="ORF">SY83_12890</name>
</gene>
<dbReference type="Proteomes" id="UP000076927">
    <property type="component" value="Chromosome"/>
</dbReference>
<reference evidence="2 3" key="1">
    <citation type="submission" date="2015-01" db="EMBL/GenBank/DDBJ databases">
        <title>Paenibacillus swuensis/DY6/whole genome sequencing.</title>
        <authorList>
            <person name="Kim M.K."/>
            <person name="Srinivasan S."/>
            <person name="Lee J.-J."/>
        </authorList>
    </citation>
    <scope>NUCLEOTIDE SEQUENCE [LARGE SCALE GENOMIC DNA]</scope>
    <source>
        <strain evidence="2 3">DY6</strain>
    </source>
</reference>
<evidence type="ECO:0000313" key="3">
    <source>
        <dbReference type="Proteomes" id="UP000076927"/>
    </source>
</evidence>
<comment type="similarity">
    <text evidence="1">Belongs to the bactofilin family.</text>
</comment>
<dbReference type="PANTHER" id="PTHR35024:SF4">
    <property type="entry name" value="POLYMER-FORMING CYTOSKELETAL PROTEIN"/>
    <property type="match status" value="1"/>
</dbReference>
<name>A0A172TJ80_9BACL</name>
<dbReference type="PATRIC" id="fig|1178515.4.peg.2581"/>
<keyword evidence="3" id="KW-1185">Reference proteome</keyword>
<evidence type="ECO:0008006" key="4">
    <source>
        <dbReference type="Google" id="ProtNLM"/>
    </source>
</evidence>
<dbReference type="Pfam" id="PF04519">
    <property type="entry name" value="Bactofilin"/>
    <property type="match status" value="1"/>
</dbReference>
<accession>A0A172TJ80</accession>
<sequence>MFGRTKTNRNVNSVRTLIGEGAVLEGKLICETCLRIEGEISGDIECAGDVVIGEQGVARSNVTARELFVAGKVVGNVTVKGKLIISRSGELHGNISAAALVVEDGGVFNGVSRMERADAAVKGVRELPLTEPKTEASEISQAAG</sequence>
<dbReference type="STRING" id="1178515.SY83_12890"/>
<dbReference type="OrthoDB" id="9789407at2"/>
<proteinExistence type="inferred from homology"/>
<dbReference type="RefSeq" id="WP_068607086.1">
    <property type="nucleotide sequence ID" value="NZ_CP011388.1"/>
</dbReference>
<dbReference type="KEGG" id="pswu:SY83_12890"/>
<evidence type="ECO:0000313" key="2">
    <source>
        <dbReference type="EMBL" id="ANE47016.1"/>
    </source>
</evidence>
<organism evidence="2 3">
    <name type="scientific">Paenibacillus swuensis</name>
    <dbReference type="NCBI Taxonomy" id="1178515"/>
    <lineage>
        <taxon>Bacteria</taxon>
        <taxon>Bacillati</taxon>
        <taxon>Bacillota</taxon>
        <taxon>Bacilli</taxon>
        <taxon>Bacillales</taxon>
        <taxon>Paenibacillaceae</taxon>
        <taxon>Paenibacillus</taxon>
    </lineage>
</organism>
<dbReference type="PANTHER" id="PTHR35024">
    <property type="entry name" value="HYPOTHETICAL CYTOSOLIC PROTEIN"/>
    <property type="match status" value="1"/>
</dbReference>
<dbReference type="AlphaFoldDB" id="A0A172TJ80"/>
<dbReference type="InterPro" id="IPR007607">
    <property type="entry name" value="BacA/B"/>
</dbReference>